<dbReference type="EMBL" id="JBHTLD010000217">
    <property type="protein sequence ID" value="MFD1188123.1"/>
    <property type="molecule type" value="Genomic_DNA"/>
</dbReference>
<dbReference type="Gene3D" id="2.60.40.10">
    <property type="entry name" value="Immunoglobulins"/>
    <property type="match status" value="3"/>
</dbReference>
<dbReference type="RefSeq" id="WP_377531127.1">
    <property type="nucleotide sequence ID" value="NZ_JBHTLD010000217.1"/>
</dbReference>
<evidence type="ECO:0000256" key="2">
    <source>
        <dbReference type="SAM" id="SignalP"/>
    </source>
</evidence>
<feature type="compositionally biased region" description="Low complexity" evidence="1">
    <location>
        <begin position="100"/>
        <end position="112"/>
    </location>
</feature>
<feature type="signal peptide" evidence="2">
    <location>
        <begin position="1"/>
        <end position="27"/>
    </location>
</feature>
<protein>
    <submittedName>
        <fullName evidence="4">T9SS type A sorting domain-containing protein</fullName>
    </submittedName>
</protein>
<feature type="domain" description="Secretion system C-terminal sorting" evidence="3">
    <location>
        <begin position="1387"/>
        <end position="1461"/>
    </location>
</feature>
<feature type="region of interest" description="Disordered" evidence="1">
    <location>
        <begin position="92"/>
        <end position="112"/>
    </location>
</feature>
<dbReference type="InterPro" id="IPR026444">
    <property type="entry name" value="Secre_tail"/>
</dbReference>
<keyword evidence="2" id="KW-0732">Signal</keyword>
<feature type="chain" id="PRO_5045379226" evidence="2">
    <location>
        <begin position="28"/>
        <end position="1464"/>
    </location>
</feature>
<dbReference type="InterPro" id="IPR013783">
    <property type="entry name" value="Ig-like_fold"/>
</dbReference>
<dbReference type="NCBIfam" id="TIGR04183">
    <property type="entry name" value="Por_Secre_tail"/>
    <property type="match status" value="1"/>
</dbReference>
<evidence type="ECO:0000259" key="3">
    <source>
        <dbReference type="Pfam" id="PF18962"/>
    </source>
</evidence>
<evidence type="ECO:0000256" key="1">
    <source>
        <dbReference type="SAM" id="MobiDB-lite"/>
    </source>
</evidence>
<organism evidence="4 5">
    <name type="scientific">Pontibacter rugosus</name>
    <dbReference type="NCBI Taxonomy" id="1745966"/>
    <lineage>
        <taxon>Bacteria</taxon>
        <taxon>Pseudomonadati</taxon>
        <taxon>Bacteroidota</taxon>
        <taxon>Cytophagia</taxon>
        <taxon>Cytophagales</taxon>
        <taxon>Hymenobacteraceae</taxon>
        <taxon>Pontibacter</taxon>
    </lineage>
</organism>
<evidence type="ECO:0000313" key="4">
    <source>
        <dbReference type="EMBL" id="MFD1188123.1"/>
    </source>
</evidence>
<proteinExistence type="predicted"/>
<dbReference type="Proteomes" id="UP001597094">
    <property type="component" value="Unassembled WGS sequence"/>
</dbReference>
<evidence type="ECO:0000313" key="5">
    <source>
        <dbReference type="Proteomes" id="UP001597094"/>
    </source>
</evidence>
<accession>A0ABW3SU84</accession>
<keyword evidence="5" id="KW-1185">Reference proteome</keyword>
<reference evidence="5" key="1">
    <citation type="journal article" date="2019" name="Int. J. Syst. Evol. Microbiol.">
        <title>The Global Catalogue of Microorganisms (GCM) 10K type strain sequencing project: providing services to taxonomists for standard genome sequencing and annotation.</title>
        <authorList>
            <consortium name="The Broad Institute Genomics Platform"/>
            <consortium name="The Broad Institute Genome Sequencing Center for Infectious Disease"/>
            <person name="Wu L."/>
            <person name="Ma J."/>
        </authorList>
    </citation>
    <scope>NUCLEOTIDE SEQUENCE [LARGE SCALE GENOMIC DNA]</scope>
    <source>
        <strain evidence="5">JCM 31319</strain>
    </source>
</reference>
<gene>
    <name evidence="4" type="ORF">ACFQ2O_18065</name>
</gene>
<name>A0ABW3SU84_9BACT</name>
<comment type="caution">
    <text evidence="4">The sequence shown here is derived from an EMBL/GenBank/DDBJ whole genome shotgun (WGS) entry which is preliminary data.</text>
</comment>
<dbReference type="Pfam" id="PF18962">
    <property type="entry name" value="Por_Secre_tail"/>
    <property type="match status" value="1"/>
</dbReference>
<sequence>MKTKLQNNLYYFLLLLFFLHYSDTALAQTPGLIYRPATAGGAKVLDPNGDGYVSVRPTGFVGSTDEGAANSEIPYRPFPALSIEPIGDLDTGSAGSHTDLAPPATPLTSPSTGSPFSAYYSGNNLLIRTRLGGSSTASKGYSVLIDADQTFTGTGTNPGFEYEVLLASNFSVQVIRHSPTGSNVIFSGSVDQYSQKAVAASTAGGNADYFYDFYVPLSAFGGGITATMPLRMSGITVTSAQSGLTGTVSDVGGVNFQAYNYNAPAAWRALINGFPATSLNQLNDSGFPQVAAAAPVITGPITAGSTSITGTSVEAAGSTVTIIRNSTQIGTATVADNGTWTLSGLASGSLTTGSVITATVTAAGKSLSSISNAVTVTAPFICTATTAPALTGQSNGNPKYAVGTTPYVGRQLITLYSIDPTVSVIAYNRQGSYIFTSTSAGQALPTSNLTVVSGTVTLSKTGNYVVTTTPVDANNSPIGCESIKSNQICFQNGGSAPANTFTPSISSVTSSTGTVYNTLSEAPASINSITGTLSNYATTNRVLLFKNGELQSASAIPSSTSPYTWTLTGLSNITLNPGDVLNVRTESSLSCGLSLSSASNLVTIRSTTAAPTINAITTCGTVRSVSGTSDEPGSVVTIFTNNTSTGLTGVVNANGYWAVDLSSINSGAGVPAGTLITARAKTAGKATSLISNAVQSTPAPTGVLAINPIAEGATTISGTGPTSAAGAEVTLYIEGTPFPTPVLVGSDGTWTVLRIAPQEIFAGASISATFKPSGGCESAKAAPVTVTCAQPVVSYNLTPSPTSICGGSTTSITLSGSEYGVSYGLLVNGTPSGSSVIGTGGPIVLTSGTITNLTSANTTTTFTYRARKISGTTCEAVSSNTTSVTVRPQPVTTGLSYGSITQNICANSSTTFSLNGTNAGYNYQLINQATNELVGSAVQGSGNSTPVTLATGAVRTNTFFGLRVSVRSADLNSCATTLPSQVSVNIISPSTTRAVYPENPKTCVGGATRIIVSTEPNNDFEYAVYRRLSTTNNPASDPLLGTFRGNGSTQSVTTGPLSTAGTETFYVTVRRVTNNTCGTLTLQSTAVVEVTNNPLQPNAGSNVTICASSYVLKGNDVSPGIGTWSQVSGPNTANFSSTTSPTATVSGLISGTYVLAWTAQTTCGNTPSTATDEVIIRVNCDAYYTLSVPRYSDEYLGGEVLAFATDPDAPIISATVTQGAIPQGVGFNSTTGEFTVLRPLGEGIVEGIYNLSIRLTDRLGGTTTVPITLRLYEESPAIVPLPVELVYFKALVDQGKVKLQWLTASEENNKHFVVERSTDGENFESIGTVAGAGTTSQPRHYNFTDVQPLSGIAYYRLKQVDYDGQTAYSRVVDASLHASSLQTELEVWPNPFDQEVNLTVAAQVSEEASVILTDLKGQEVYSGKVQLTPGINELRLPIRGLSTGMYILRLQGNEISGTAKILKK</sequence>